<keyword evidence="2" id="KW-1185">Reference proteome</keyword>
<gene>
    <name evidence="1" type="ORF">ONZ52_07455</name>
</gene>
<evidence type="ECO:0000313" key="2">
    <source>
        <dbReference type="Proteomes" id="UP001431181"/>
    </source>
</evidence>
<sequence>MRADNKAIDFPRGGYAANSLTTHIIHVRSRAAKIQTIRHWLGLSPWSISCLGEYFDLGFLAGQYACWYDQHLDCL</sequence>
<proteinExistence type="predicted"/>
<accession>A0ABT3KE61</accession>
<comment type="caution">
    <text evidence="1">The sequence shown here is derived from an EMBL/GenBank/DDBJ whole genome shotgun (WGS) entry which is preliminary data.</text>
</comment>
<dbReference type="EMBL" id="JAPEUL010000006">
    <property type="protein sequence ID" value="MCW4628820.1"/>
    <property type="molecule type" value="Genomic_DNA"/>
</dbReference>
<name>A0ABT3KE61_9GAMM</name>
<evidence type="ECO:0000313" key="1">
    <source>
        <dbReference type="EMBL" id="MCW4628820.1"/>
    </source>
</evidence>
<protein>
    <submittedName>
        <fullName evidence="1">Uncharacterized protein</fullName>
    </submittedName>
</protein>
<organism evidence="1 2">
    <name type="scientific">Marinomonas rhodophyticola</name>
    <dbReference type="NCBI Taxonomy" id="2992803"/>
    <lineage>
        <taxon>Bacteria</taxon>
        <taxon>Pseudomonadati</taxon>
        <taxon>Pseudomonadota</taxon>
        <taxon>Gammaproteobacteria</taxon>
        <taxon>Oceanospirillales</taxon>
        <taxon>Oceanospirillaceae</taxon>
        <taxon>Marinomonas</taxon>
    </lineage>
</organism>
<dbReference type="RefSeq" id="WP_265218030.1">
    <property type="nucleotide sequence ID" value="NZ_JAPEUL010000006.1"/>
</dbReference>
<reference evidence="1" key="1">
    <citation type="submission" date="2022-11" db="EMBL/GenBank/DDBJ databases">
        <title>Marinomonas sp. nov., isolated from marine algae.</title>
        <authorList>
            <person name="Choi D.G."/>
            <person name="Kim J.M."/>
            <person name="Lee J.K."/>
            <person name="Baek J.H."/>
            <person name="Jeon C.O."/>
        </authorList>
    </citation>
    <scope>NUCLEOTIDE SEQUENCE</scope>
    <source>
        <strain evidence="1">KJ51-3</strain>
    </source>
</reference>
<dbReference type="Proteomes" id="UP001431181">
    <property type="component" value="Unassembled WGS sequence"/>
</dbReference>